<comment type="caution">
    <text evidence="1">The sequence shown here is derived from an EMBL/GenBank/DDBJ whole genome shotgun (WGS) entry which is preliminary data.</text>
</comment>
<evidence type="ECO:0000313" key="1">
    <source>
        <dbReference type="EMBL" id="GMH13183.1"/>
    </source>
</evidence>
<dbReference type="Proteomes" id="UP001279734">
    <property type="component" value="Unassembled WGS sequence"/>
</dbReference>
<dbReference type="GO" id="GO:0004222">
    <property type="term" value="F:metalloendopeptidase activity"/>
    <property type="evidence" value="ECO:0007669"/>
    <property type="project" value="InterPro"/>
</dbReference>
<sequence>MNSFAANQNAIILHLRRKYTPAATRVVNLKAARRSDAATPRRRMLKSVDKELSKGNYKTAIKIVKRMQGKPDGLCGFGVFKQVISRQSSLDELKFDEVDISHLQRVVDSILSLIIKSIHSPLEEEVSLGGNLLNYTIRLYFNKVALLNELQRREDKDKSKGFSRTEESRTEWRVDREHLYELSHRTCKQHEAGHFLVSYMLGVLPEKYEIPSVEVLSKKPTRGFVRIVNLQSPKEENGHEFSSKTLNKYSCIALAGLAAEYLEFEHIRGFESDVNKLYDTLKWLGYTDAEAKSHMRWAVLNNVFILYRYRATTTRLAEAMASGMSIGLCINTIEESLIEPI</sequence>
<dbReference type="EMBL" id="BSYO01000012">
    <property type="protein sequence ID" value="GMH13183.1"/>
    <property type="molecule type" value="Genomic_DNA"/>
</dbReference>
<protein>
    <submittedName>
        <fullName evidence="1">Uncharacterized protein</fullName>
    </submittedName>
</protein>
<dbReference type="Gene3D" id="1.20.58.760">
    <property type="entry name" value="Peptidase M41"/>
    <property type="match status" value="1"/>
</dbReference>
<accession>A0AAD3XQD7</accession>
<dbReference type="AlphaFoldDB" id="A0AAD3XQD7"/>
<proteinExistence type="predicted"/>
<organism evidence="1 2">
    <name type="scientific">Nepenthes gracilis</name>
    <name type="common">Slender pitcher plant</name>
    <dbReference type="NCBI Taxonomy" id="150966"/>
    <lineage>
        <taxon>Eukaryota</taxon>
        <taxon>Viridiplantae</taxon>
        <taxon>Streptophyta</taxon>
        <taxon>Embryophyta</taxon>
        <taxon>Tracheophyta</taxon>
        <taxon>Spermatophyta</taxon>
        <taxon>Magnoliopsida</taxon>
        <taxon>eudicotyledons</taxon>
        <taxon>Gunneridae</taxon>
        <taxon>Pentapetalae</taxon>
        <taxon>Caryophyllales</taxon>
        <taxon>Nepenthaceae</taxon>
        <taxon>Nepenthes</taxon>
    </lineage>
</organism>
<gene>
    <name evidence="1" type="ORF">Nepgr_015024</name>
</gene>
<dbReference type="GO" id="GO:0005524">
    <property type="term" value="F:ATP binding"/>
    <property type="evidence" value="ECO:0007669"/>
    <property type="project" value="InterPro"/>
</dbReference>
<reference evidence="1" key="1">
    <citation type="submission" date="2023-05" db="EMBL/GenBank/DDBJ databases">
        <title>Nepenthes gracilis genome sequencing.</title>
        <authorList>
            <person name="Fukushima K."/>
        </authorList>
    </citation>
    <scope>NUCLEOTIDE SEQUENCE</scope>
    <source>
        <strain evidence="1">SING2019-196</strain>
    </source>
</reference>
<dbReference type="GO" id="GO:0006508">
    <property type="term" value="P:proteolysis"/>
    <property type="evidence" value="ECO:0007669"/>
    <property type="project" value="InterPro"/>
</dbReference>
<name>A0AAD3XQD7_NEPGR</name>
<dbReference type="PANTHER" id="PTHR33471">
    <property type="entry name" value="ATP-DEPENDENT ZINC METALLOPROTEASE-RELATED"/>
    <property type="match status" value="1"/>
</dbReference>
<keyword evidence="2" id="KW-1185">Reference proteome</keyword>
<dbReference type="InterPro" id="IPR037219">
    <property type="entry name" value="Peptidase_M41-like"/>
</dbReference>
<evidence type="ECO:0000313" key="2">
    <source>
        <dbReference type="Proteomes" id="UP001279734"/>
    </source>
</evidence>
<dbReference type="PANTHER" id="PTHR33471:SF4">
    <property type="entry name" value="T22H22.11 PROTEIN"/>
    <property type="match status" value="1"/>
</dbReference>
<dbReference type="GO" id="GO:0004176">
    <property type="term" value="F:ATP-dependent peptidase activity"/>
    <property type="evidence" value="ECO:0007669"/>
    <property type="project" value="InterPro"/>
</dbReference>
<dbReference type="SUPFAM" id="SSF140990">
    <property type="entry name" value="FtsH protease domain-like"/>
    <property type="match status" value="1"/>
</dbReference>